<feature type="region of interest" description="Disordered" evidence="1">
    <location>
        <begin position="977"/>
        <end position="999"/>
    </location>
</feature>
<dbReference type="GO" id="GO:0016020">
    <property type="term" value="C:membrane"/>
    <property type="evidence" value="ECO:0007669"/>
    <property type="project" value="InterPro"/>
</dbReference>
<gene>
    <name evidence="8" type="ORF">PFHG_04015</name>
</gene>
<evidence type="ECO:0000259" key="4">
    <source>
        <dbReference type="Pfam" id="PF15445"/>
    </source>
</evidence>
<dbReference type="FunFam" id="1.20.58.830:FF:000003">
    <property type="entry name" value="Erythrocyte membrane protein 1, PfEMP1"/>
    <property type="match status" value="1"/>
</dbReference>
<dbReference type="Gene3D" id="1.20.1310.20">
    <property type="entry name" value="Duffy-antigen binding domain"/>
    <property type="match status" value="2"/>
</dbReference>
<dbReference type="InterPro" id="IPR008602">
    <property type="entry name" value="Duffy-antigen-binding"/>
</dbReference>
<dbReference type="Proteomes" id="UP000054289">
    <property type="component" value="Unassembled WGS sequence"/>
</dbReference>
<evidence type="ECO:0000256" key="1">
    <source>
        <dbReference type="SAM" id="MobiDB-lite"/>
    </source>
</evidence>
<feature type="domain" description="Duffy-binding-like" evidence="2">
    <location>
        <begin position="1400"/>
        <end position="1541"/>
    </location>
</feature>
<feature type="compositionally biased region" description="Basic and acidic residues" evidence="1">
    <location>
        <begin position="860"/>
        <end position="893"/>
    </location>
</feature>
<feature type="region of interest" description="Disordered" evidence="1">
    <location>
        <begin position="399"/>
        <end position="428"/>
    </location>
</feature>
<feature type="domain" description="Duffy-binding-like" evidence="7">
    <location>
        <begin position="311"/>
        <end position="479"/>
    </location>
</feature>
<dbReference type="InterPro" id="IPR004258">
    <property type="entry name" value="DBL"/>
</dbReference>
<feature type="domain" description="Duffy-binding-like" evidence="7">
    <location>
        <begin position="1142"/>
        <end position="1293"/>
    </location>
</feature>
<dbReference type="OrthoDB" id="378897at2759"/>
<protein>
    <recommendedName>
        <fullName evidence="10">Erythrocyte membrane protein 1</fullName>
    </recommendedName>
</protein>
<evidence type="ECO:0000259" key="7">
    <source>
        <dbReference type="Pfam" id="PF22672"/>
    </source>
</evidence>
<dbReference type="Pfam" id="PF03011">
    <property type="entry name" value="PFEMP"/>
    <property type="match status" value="2"/>
</dbReference>
<dbReference type="Gene3D" id="1.20.58.830">
    <property type="match status" value="3"/>
</dbReference>
<reference evidence="9" key="2">
    <citation type="submission" date="2006-03" db="EMBL/GenBank/DDBJ databases">
        <title>The genome sequence of the Plasmodium falciparum HB3.</title>
        <authorList>
            <consortium name="The Broad Institute Genome Sequencing Platform"/>
            <person name="Birren B."/>
            <person name="Lander E."/>
            <person name="Galagan J."/>
            <person name="Nusbaum C."/>
            <person name="Devon K."/>
            <person name="Henn M."/>
            <person name="Jaffe D."/>
            <person name="Butler J."/>
            <person name="Alvarez P."/>
            <person name="Gnerre S."/>
            <person name="Grabherr M."/>
            <person name="Kleber M."/>
            <person name="Mauceli E."/>
            <person name="Brockman W."/>
            <person name="MacCallum I.A."/>
            <person name="Rounsley S."/>
            <person name="Young S."/>
            <person name="LaButti K."/>
            <person name="Pushparaj V."/>
            <person name="DeCaprio D."/>
            <person name="Crawford M."/>
            <person name="Koehrsen M."/>
            <person name="Engels R."/>
            <person name="Montgomery P."/>
            <person name="Pearson M."/>
            <person name="Howarth C."/>
            <person name="Larson L."/>
            <person name="Luoma S."/>
            <person name="White J."/>
            <person name="Kodira C."/>
            <person name="Zeng Q."/>
            <person name="Oleary S."/>
            <person name="Yandava C."/>
            <person name="Alvarado L."/>
            <person name="Wirth D."/>
            <person name="Volkman S."/>
            <person name="Hartl D."/>
        </authorList>
    </citation>
    <scope>NUCLEOTIDE SEQUENCE [LARGE SCALE GENOMIC DNA]</scope>
</reference>
<dbReference type="EMBL" id="CH672056">
    <property type="protein sequence ID" value="KOB62260.1"/>
    <property type="molecule type" value="Genomic_DNA"/>
</dbReference>
<dbReference type="InterPro" id="IPR041480">
    <property type="entry name" value="CIDR1_gamma"/>
</dbReference>
<feature type="region of interest" description="Disordered" evidence="1">
    <location>
        <begin position="1779"/>
        <end position="1809"/>
    </location>
</feature>
<dbReference type="KEGG" id="pfh:PFHG_04015"/>
<dbReference type="InterPro" id="IPR042202">
    <property type="entry name" value="Duffy-ag-bd_sf"/>
</dbReference>
<evidence type="ECO:0000259" key="3">
    <source>
        <dbReference type="Pfam" id="PF05424"/>
    </source>
</evidence>
<feature type="domain" description="Cysteine-rich interdomain region 1 gamma" evidence="6">
    <location>
        <begin position="1334"/>
        <end position="1385"/>
    </location>
</feature>
<dbReference type="SUPFAM" id="SSF140924">
    <property type="entry name" value="Duffy binding domain-like"/>
    <property type="match status" value="4"/>
</dbReference>
<dbReference type="Pfam" id="PF15447">
    <property type="entry name" value="NTS"/>
    <property type="match status" value="1"/>
</dbReference>
<dbReference type="GO" id="GO:0046789">
    <property type="term" value="F:host cell surface receptor binding"/>
    <property type="evidence" value="ECO:0007669"/>
    <property type="project" value="InterPro"/>
</dbReference>
<feature type="compositionally biased region" description="Basic and acidic residues" evidence="1">
    <location>
        <begin position="1030"/>
        <end position="1042"/>
    </location>
</feature>
<dbReference type="Pfam" id="PF15445">
    <property type="entry name" value="ATS"/>
    <property type="match status" value="1"/>
</dbReference>
<proteinExistence type="predicted"/>
<feature type="region of interest" description="Disordered" evidence="1">
    <location>
        <begin position="796"/>
        <end position="901"/>
    </location>
</feature>
<name>A0A0L7KGN1_PLAFX</name>
<feature type="domain" description="Duffy-binding-like" evidence="2">
    <location>
        <begin position="652"/>
        <end position="797"/>
    </location>
</feature>
<evidence type="ECO:0008006" key="10">
    <source>
        <dbReference type="Google" id="ProtNLM"/>
    </source>
</evidence>
<dbReference type="Gene3D" id="1.20.58.1930">
    <property type="match status" value="1"/>
</dbReference>
<feature type="compositionally biased region" description="Basic and acidic residues" evidence="1">
    <location>
        <begin position="1595"/>
        <end position="1613"/>
    </location>
</feature>
<evidence type="ECO:0000259" key="2">
    <source>
        <dbReference type="Pfam" id="PF03011"/>
    </source>
</evidence>
<dbReference type="Pfam" id="PF22672">
    <property type="entry name" value="DBL_C"/>
    <property type="match status" value="2"/>
</dbReference>
<dbReference type="Gene3D" id="1.10.1900.40">
    <property type="entry name" value="Acidic terminal segments, variant surface antigen of PfEMP1"/>
    <property type="match status" value="2"/>
</dbReference>
<feature type="domain" description="Duffy-antigen binding" evidence="3">
    <location>
        <begin position="116"/>
        <end position="307"/>
    </location>
</feature>
<dbReference type="Pfam" id="PF18562">
    <property type="entry name" value="CIDR1_gamma"/>
    <property type="match status" value="1"/>
</dbReference>
<evidence type="ECO:0000259" key="5">
    <source>
        <dbReference type="Pfam" id="PF15447"/>
    </source>
</evidence>
<dbReference type="InterPro" id="IPR029210">
    <property type="entry name" value="PfEMP1_NTS"/>
</dbReference>
<dbReference type="InterPro" id="IPR054595">
    <property type="entry name" value="DBL_C"/>
</dbReference>
<feature type="domain" description="Plasmodium falciparum erythrocyte membrane protein 1 acidic terminal segment" evidence="4">
    <location>
        <begin position="1663"/>
        <end position="2126"/>
    </location>
</feature>
<feature type="compositionally biased region" description="Acidic residues" evidence="1">
    <location>
        <begin position="1554"/>
        <end position="1568"/>
    </location>
</feature>
<reference evidence="8 9" key="1">
    <citation type="submission" date="2006-03" db="EMBL/GenBank/DDBJ databases">
        <title>Annotation of Plasmodium falciparum HB3.</title>
        <authorList>
            <consortium name="The Broad Institute Genome Sequencing Platform"/>
            <person name="Volkman S.K."/>
            <person name="Neafsey D.E."/>
            <person name="Dash A.P."/>
            <person name="Chitnis C.E."/>
            <person name="Hartl D.L."/>
            <person name="Young S.K."/>
            <person name="Zeng Q."/>
            <person name="Koehrsen M."/>
            <person name="Alvarado L."/>
            <person name="Berlin A."/>
            <person name="Borenstein D."/>
            <person name="Chapman S.B."/>
            <person name="Chen Z."/>
            <person name="Engels R."/>
            <person name="Freedman E."/>
            <person name="Gellesch M."/>
            <person name="Goldberg J."/>
            <person name="Griggs A."/>
            <person name="Gujja S."/>
            <person name="Heilman E.R."/>
            <person name="Heiman D.I."/>
            <person name="Howarth C."/>
            <person name="Jen D."/>
            <person name="Larson L."/>
            <person name="Mehta T."/>
            <person name="Neiman D."/>
            <person name="Park D."/>
            <person name="Pearson M."/>
            <person name="Roberts A."/>
            <person name="Saif S."/>
            <person name="Shea T."/>
            <person name="Shenoy N."/>
            <person name="Sisk P."/>
            <person name="Stolte C."/>
            <person name="Sykes S."/>
            <person name="Walk T."/>
            <person name="White J."/>
            <person name="Yandava C."/>
            <person name="Haas B."/>
            <person name="Henn M.R."/>
            <person name="Nusbaum C."/>
            <person name="Birren B."/>
        </authorList>
    </citation>
    <scope>NUCLEOTIDE SEQUENCE [LARGE SCALE GENOMIC DNA]</scope>
    <source>
        <strain evidence="8">HB3</strain>
    </source>
</reference>
<organism evidence="8 9">
    <name type="scientific">Plasmodium falciparum (isolate HB3)</name>
    <dbReference type="NCBI Taxonomy" id="137071"/>
    <lineage>
        <taxon>Eukaryota</taxon>
        <taxon>Sar</taxon>
        <taxon>Alveolata</taxon>
        <taxon>Apicomplexa</taxon>
        <taxon>Aconoidasida</taxon>
        <taxon>Haemosporida</taxon>
        <taxon>Plasmodiidae</taxon>
        <taxon>Plasmodium</taxon>
        <taxon>Plasmodium (Laverania)</taxon>
    </lineage>
</organism>
<evidence type="ECO:0000313" key="9">
    <source>
        <dbReference type="Proteomes" id="UP000054289"/>
    </source>
</evidence>
<dbReference type="InterPro" id="IPR029211">
    <property type="entry name" value="PfEMP1_ATS"/>
</dbReference>
<dbReference type="Pfam" id="PF05424">
    <property type="entry name" value="Duffy_binding"/>
    <property type="match status" value="1"/>
</dbReference>
<feature type="domain" description="Plasmodium falciparum erythrocyte membrane protein-1 N-terminal segment" evidence="5">
    <location>
        <begin position="20"/>
        <end position="53"/>
    </location>
</feature>
<feature type="compositionally biased region" description="Acidic residues" evidence="1">
    <location>
        <begin position="841"/>
        <end position="859"/>
    </location>
</feature>
<feature type="compositionally biased region" description="Polar residues" evidence="1">
    <location>
        <begin position="1535"/>
        <end position="1544"/>
    </location>
</feature>
<evidence type="ECO:0000313" key="8">
    <source>
        <dbReference type="EMBL" id="KOB62260.1"/>
    </source>
</evidence>
<dbReference type="FunFam" id="1.20.58.1930:FF:000001">
    <property type="entry name" value="Erythrocyte membrane protein 1, PfEMP1"/>
    <property type="match status" value="1"/>
</dbReference>
<dbReference type="InterPro" id="IPR044932">
    <property type="entry name" value="PfEMP1_ATS_sf"/>
</dbReference>
<sequence length="2126" mass="242372">MVLPKRAPTATIDYTKVTNVKELLDLIGKYIQQKVHGEALEHSNSQLHGFLSKVIFSGGHKTNVFNKCDIDEQYETNVTDGHSHPCLSRKDVRFSYTEGAECDKSKIKGSNSKSEGACAPLRRLSLCDQKLEHIKPENIKDTHNLYIDVLLAAKYEGQMIAKKLQEYDPTNYKSRICTELARSFADIGDIIRGKDLYLGYNKKEKAQKEKLEQNLNFFFQNIDDKLDPEAKNYYAKEKDPDFLKLREDWWELNRQDIWKALTCNAPNDAKYFRKTVCAGGTTPTHEKCTCASGDVPTYFDYVPQYLRWFDEWSEDFCRKKKKKLENVQKQCRGKYGDDDTERYCSGNGYDCERTIYKKGKLVIGYQCTNCSVLCRIYEKWIDNQKEQFLKQKGKYEKEMQKYTNGESRGDGSGRRRRRRDAGSSGDSSNYDGYEKKFYEKLKGSEYGKVDAFLKLLNKENECKDINEEKEIIDFAKNLDGGKNENDEGTFYHSQYCKPCPGCGMKKTKNGNGWEQKSGGQCDDKKHYKIRDSAKSTDIDVLSFGDKLDEIKSKIDTFCKTQNGKSGKASSIGSGDCGGNSDSSLCEPWKCYESQYVQKVVQDDDEDYDEDYHKEVENGGGLCVLRKDQKKKEPSDPKSQKEPHEFQKTFNNFFNFWVAHMLKDSIHWKKKLQRCLQNGNRIKCENTKCNNDCECFKKWVDQKKKEWEKIKEHFKTQKDIPDGWTHDDVLDGVLEKGVLLESLQEAYGKPEDIKHIEALLKETGVLGGVVGGKDNTTIDKLLKHEGDHANECLRKQEECKEQKKQKEQPKESLGRADTPRDPLPPGHTAATAGPSPPVLSEEHDDDEDDDDDEDEDEVEEDGSKEVEDGAAKDTEATKAEETTKKETEEVKEDQVDGSVTDPSVDVCATVKSALTIDNLTKACQQKYGVKNRYLGWKCVTSGSESVDTATSSDNKGGLCIPPRRRRLYVGRLSQWASRRDDTALSDSSPDPTSATTSSQAQSDPLLLTAFVESAAIETFFLWDRYKKEKEKEKEDKERKERENGLVTDTSSKPDELDKKLKKGEIPEEFKRQMFYTFGDYKDILFGDKELVEMLKASGDTKIKDISDKIDEILPKNGDTVPGQKSVDPRKTWWETNGEHIWKEWGETFCRQRTRMLNDVKGNCRNSDLKGHEHCSGDGLNCNEEVPENEKIYEGFHCPSCANSCRWYKKWIEKKKEEFTEQKGAYAGQKGKCQTESNGAAPNNGGNGFCGKLEKDAAAFLQKLGPCSKTNNENKKDNEEDKLDFTNTEETFRPATNCKPCSLNELKCNSDVCGGNTKSKCDGKKPITKDDIKYSSEEVTLLVSDDSAAEFKDGLNECKGAGIFEGIRKDVWKCGKFCDVDVCTLKKNNNGEGKEHIIMKELLKRWLEYFFDDYNKFKHKISHCINKENGSICTSDCGKKCKCVGQWIEKKRGEWENINNNYIQKYKNVGNTLTNFLETLIPQTQVIKATGHKELGDFDSKVCNCTNSSETKDAKEEKKKDIVECLLDKLKKKTESCPDQASSENEVNCDKNPPSDEPDEEDLLLEEDEQNQVKAPEICGDMEKKEEPEVEETCGVDEDRKKEKEEQEEKEKQKENGALAPSTEDSEENPVVKPEKVLPAPAVPPSPPLRPQADEAFDPTILHTTIPFGVALALGSIAFLFLKKKTKHPVDLFSVINIPKSDYDIPTKLSPNRYIPYTSGKYRGKRYIYLEGDSGTDSGYTDHYSDITSSESEYEELDINDIYAPRAPKYKTLIEVVLEPSGNNTTASGKNTPSDTQNDIQNDGIPSSKITDNEWNTLKKDFISNMLQNQPNTEPNILHDNLDNNTHPTTSRHNVDNNTHPTMSRHNVEEKPFITSIHDRDLYTGEEYNYNVNMSTNSMDDTKYVSNNVYSGIDLINDSISGNKHIDIYDEVLKRKENELFGTNYKKNTSNNSVAKLTNSDPIMNQLDLLHKWLDRHRDMCDKWNNKEEVLDKLKEEWNKDNNSANIPSDSNKTLNTDVSIQIHMNNPKTTNEFTYLDSNPNQVDDTYVDSNPDNSSMDTILEDLDKPFNEPYYYDIYEDDVYYDVHDHDASTVDSNNMDVPSKVQIEMDVNTKLVKEKYPIADVWDI</sequence>
<evidence type="ECO:0000259" key="6">
    <source>
        <dbReference type="Pfam" id="PF18562"/>
    </source>
</evidence>
<feature type="compositionally biased region" description="Low complexity" evidence="1">
    <location>
        <begin position="983"/>
        <end position="999"/>
    </location>
</feature>
<accession>A0A0L7KGN1</accession>
<dbReference type="FunFam" id="1.10.1900.40:FF:000001">
    <property type="entry name" value="Erythrocyte membrane protein 1"/>
    <property type="match status" value="1"/>
</dbReference>
<feature type="region of interest" description="Disordered" evidence="1">
    <location>
        <begin position="1534"/>
        <end position="1630"/>
    </location>
</feature>
<feature type="region of interest" description="Disordered" evidence="1">
    <location>
        <begin position="1030"/>
        <end position="1056"/>
    </location>
</feature>
<dbReference type="OMA" id="KENECKG"/>
<feature type="compositionally biased region" description="Basic and acidic residues" evidence="1">
    <location>
        <begin position="796"/>
        <end position="819"/>
    </location>
</feature>